<keyword evidence="4" id="KW-0653">Protein transport</keyword>
<evidence type="ECO:0000259" key="11">
    <source>
        <dbReference type="PROSITE" id="PS50192"/>
    </source>
</evidence>
<dbReference type="AlphaFoldDB" id="A0A9W4D7G3"/>
<evidence type="ECO:0000256" key="4">
    <source>
        <dbReference type="ARBA" id="ARBA00022927"/>
    </source>
</evidence>
<evidence type="ECO:0000256" key="7">
    <source>
        <dbReference type="ARBA" id="ARBA00023136"/>
    </source>
</evidence>
<dbReference type="PROSITE" id="PS50192">
    <property type="entry name" value="T_SNARE"/>
    <property type="match status" value="1"/>
</dbReference>
<evidence type="ECO:0000313" key="13">
    <source>
        <dbReference type="Proteomes" id="UP000683417"/>
    </source>
</evidence>
<evidence type="ECO:0000256" key="8">
    <source>
        <dbReference type="ARBA" id="ARBA00046280"/>
    </source>
</evidence>
<evidence type="ECO:0000256" key="10">
    <source>
        <dbReference type="SAM" id="Phobius"/>
    </source>
</evidence>
<comment type="caution">
    <text evidence="12">The sequence shown here is derived from an EMBL/GenBank/DDBJ whole genome shotgun (WGS) entry which is preliminary data.</text>
</comment>
<evidence type="ECO:0000256" key="3">
    <source>
        <dbReference type="ARBA" id="ARBA00022692"/>
    </source>
</evidence>
<evidence type="ECO:0000313" key="12">
    <source>
        <dbReference type="EMBL" id="CAD6505668.1"/>
    </source>
</evidence>
<dbReference type="PANTHER" id="PTHR12791">
    <property type="entry name" value="GOLGI SNARE BET1-RELATED"/>
    <property type="match status" value="1"/>
</dbReference>
<name>A0A9W4D7G3_BLUGR</name>
<evidence type="ECO:0000256" key="1">
    <source>
        <dbReference type="ARBA" id="ARBA00004394"/>
    </source>
</evidence>
<dbReference type="SUPFAM" id="SSF58038">
    <property type="entry name" value="SNARE fusion complex"/>
    <property type="match status" value="1"/>
</dbReference>
<keyword evidence="6" id="KW-0333">Golgi apparatus</keyword>
<gene>
    <name evidence="12" type="ORF">BGTH12_LOCUS7026</name>
</gene>
<feature type="region of interest" description="Disordered" evidence="9">
    <location>
        <begin position="1"/>
        <end position="62"/>
    </location>
</feature>
<keyword evidence="5 10" id="KW-1133">Transmembrane helix</keyword>
<organism evidence="12 13">
    <name type="scientific">Blumeria graminis f. sp. triticale</name>
    <dbReference type="NCBI Taxonomy" id="1689686"/>
    <lineage>
        <taxon>Eukaryota</taxon>
        <taxon>Fungi</taxon>
        <taxon>Dikarya</taxon>
        <taxon>Ascomycota</taxon>
        <taxon>Pezizomycotina</taxon>
        <taxon>Leotiomycetes</taxon>
        <taxon>Erysiphales</taxon>
        <taxon>Erysiphaceae</taxon>
        <taxon>Blumeria</taxon>
    </lineage>
</organism>
<dbReference type="EMBL" id="CAJHIT010000009">
    <property type="protein sequence ID" value="CAD6505668.1"/>
    <property type="molecule type" value="Genomic_DNA"/>
</dbReference>
<feature type="compositionally biased region" description="Low complexity" evidence="9">
    <location>
        <begin position="51"/>
        <end position="62"/>
    </location>
</feature>
<evidence type="ECO:0000256" key="6">
    <source>
        <dbReference type="ARBA" id="ARBA00023034"/>
    </source>
</evidence>
<keyword evidence="3 10" id="KW-0812">Transmembrane</keyword>
<sequence>MSGSDSISRFHSNLHQRSDPRDALFENYQPTAGGSAGKARRSPAPPGEMRGAGASSMSGSVGYDTGPRWNGWADVGQSGGAVGFRTATPNKQGQYSDAVLSSLESQNDSQVEGIIGKVRQLKSMTMAIGDEIRDSSALAEKMNEGFEGTRIRLRGTMSRMLVMAKKTGVGWKAWVAFFSTVILLFWWVRFMR</sequence>
<feature type="domain" description="T-SNARE coiled-coil homology" evidence="11">
    <location>
        <begin position="101"/>
        <end position="163"/>
    </location>
</feature>
<dbReference type="CDD" id="cd15853">
    <property type="entry name" value="SNARE_Bet1"/>
    <property type="match status" value="1"/>
</dbReference>
<evidence type="ECO:0000256" key="9">
    <source>
        <dbReference type="SAM" id="MobiDB-lite"/>
    </source>
</evidence>
<dbReference type="GO" id="GO:0000139">
    <property type="term" value="C:Golgi membrane"/>
    <property type="evidence" value="ECO:0007669"/>
    <property type="project" value="UniProtKB-SubCell"/>
</dbReference>
<accession>A0A9W4D7G3</accession>
<protein>
    <submittedName>
        <fullName evidence="12">BgTH12-01158</fullName>
    </submittedName>
</protein>
<reference evidence="12" key="1">
    <citation type="submission" date="2020-10" db="EMBL/GenBank/DDBJ databases">
        <authorList>
            <person name="Muller C M."/>
        </authorList>
    </citation>
    <scope>NUCLEOTIDE SEQUENCE</scope>
    <source>
        <strain evidence="12">THUN-12</strain>
    </source>
</reference>
<keyword evidence="2" id="KW-0813">Transport</keyword>
<evidence type="ECO:0000256" key="2">
    <source>
        <dbReference type="ARBA" id="ARBA00022448"/>
    </source>
</evidence>
<feature type="compositionally biased region" description="Polar residues" evidence="9">
    <location>
        <begin position="1"/>
        <end position="15"/>
    </location>
</feature>
<dbReference type="InterPro" id="IPR000727">
    <property type="entry name" value="T_SNARE_dom"/>
</dbReference>
<comment type="subcellular location">
    <subcellularLocation>
        <location evidence="8">Endomembrane system</location>
        <topology evidence="8">Single-pass type IV membrane protein</topology>
    </subcellularLocation>
    <subcellularLocation>
        <location evidence="1">Golgi apparatus membrane</location>
    </subcellularLocation>
</comment>
<dbReference type="InterPro" id="IPR039899">
    <property type="entry name" value="BET1_SNARE"/>
</dbReference>
<dbReference type="FunFam" id="1.20.5.110:FF:000057">
    <property type="entry name" value="SNARE complex subunit (Bet1), putative"/>
    <property type="match status" value="1"/>
</dbReference>
<feature type="transmembrane region" description="Helical" evidence="10">
    <location>
        <begin position="169"/>
        <end position="188"/>
    </location>
</feature>
<dbReference type="GO" id="GO:0015031">
    <property type="term" value="P:protein transport"/>
    <property type="evidence" value="ECO:0007669"/>
    <property type="project" value="UniProtKB-KW"/>
</dbReference>
<dbReference type="Gene3D" id="1.20.5.110">
    <property type="match status" value="1"/>
</dbReference>
<evidence type="ECO:0000256" key="5">
    <source>
        <dbReference type="ARBA" id="ARBA00022989"/>
    </source>
</evidence>
<dbReference type="Proteomes" id="UP000683417">
    <property type="component" value="Unassembled WGS sequence"/>
</dbReference>
<proteinExistence type="predicted"/>
<keyword evidence="7 10" id="KW-0472">Membrane</keyword>